<dbReference type="NCBIfam" id="TIGR00530">
    <property type="entry name" value="AGP_acyltrn"/>
    <property type="match status" value="1"/>
</dbReference>
<keyword evidence="4" id="KW-0594">Phospholipid biosynthesis</keyword>
<dbReference type="AlphaFoldDB" id="A0A9W8DW11"/>
<keyword evidence="3 4" id="KW-0012">Acyltransferase</keyword>
<dbReference type="GO" id="GO:0003841">
    <property type="term" value="F:1-acylglycerol-3-phosphate O-acyltransferase activity"/>
    <property type="evidence" value="ECO:0007669"/>
    <property type="project" value="UniProtKB-UniRule"/>
</dbReference>
<accession>A0A9W8DW11</accession>
<evidence type="ECO:0000313" key="7">
    <source>
        <dbReference type="EMBL" id="KAJ1926331.1"/>
    </source>
</evidence>
<gene>
    <name evidence="7" type="primary">SLC1_1</name>
    <name evidence="7" type="ORF">IWQ60_003888</name>
</gene>
<dbReference type="GO" id="GO:0005783">
    <property type="term" value="C:endoplasmic reticulum"/>
    <property type="evidence" value="ECO:0007669"/>
    <property type="project" value="TreeGrafter"/>
</dbReference>
<dbReference type="InterPro" id="IPR002123">
    <property type="entry name" value="Plipid/glycerol_acylTrfase"/>
</dbReference>
<keyword evidence="8" id="KW-1185">Reference proteome</keyword>
<feature type="transmembrane region" description="Helical" evidence="5">
    <location>
        <begin position="47"/>
        <end position="67"/>
    </location>
</feature>
<evidence type="ECO:0000256" key="1">
    <source>
        <dbReference type="ARBA" id="ARBA00008655"/>
    </source>
</evidence>
<comment type="domain">
    <text evidence="4">The HXXXXD motif is essential for acyltransferase activity and may constitute the binding site for the phosphate moiety of the glycerol-3-phosphate.</text>
</comment>
<sequence length="286" mass="32158">MIRLLLYLYNRAFQSSPWLAYAFAVTVGLTVFSRLSSHVNFFTRQIIYIAILVVACVSGICSSFLLVPLGRRVAINYVVARSFKHLARVFLGVRTEIIGAENFPKMDQPCVYVLNHQSSLDLIALGAFMPANGVITAKRSLKFYPFLGQFMMLANNIFINRGNRSEAIKVFKDAVDTIHAKKLSVVIFPEGTRGRQVQAMLPFKKGAFHMAVQAGIPVVPVVFSNFHSFYCKKEFRFESGLIKIKVLNPIPTKNLTTDDVEKLAIDTREVMVEALEEISDDSKKHD</sequence>
<protein>
    <recommendedName>
        <fullName evidence="4">1-acyl-sn-glycerol-3-phosphate acyltransferase</fullName>
        <ecNumber evidence="4">2.3.1.51</ecNumber>
    </recommendedName>
</protein>
<dbReference type="OrthoDB" id="202234at2759"/>
<dbReference type="InterPro" id="IPR004552">
    <property type="entry name" value="AGP_acyltrans"/>
</dbReference>
<evidence type="ECO:0000256" key="2">
    <source>
        <dbReference type="ARBA" id="ARBA00022679"/>
    </source>
</evidence>
<dbReference type="Pfam" id="PF01553">
    <property type="entry name" value="Acyltransferase"/>
    <property type="match status" value="1"/>
</dbReference>
<evidence type="ECO:0000259" key="6">
    <source>
        <dbReference type="SMART" id="SM00563"/>
    </source>
</evidence>
<dbReference type="PANTHER" id="PTHR10434:SF11">
    <property type="entry name" value="1-ACYL-SN-GLYCEROL-3-PHOSPHATE ACYLTRANSFERASE"/>
    <property type="match status" value="1"/>
</dbReference>
<proteinExistence type="inferred from homology"/>
<name>A0A9W8DW11_9FUNG</name>
<dbReference type="SMART" id="SM00563">
    <property type="entry name" value="PlsC"/>
    <property type="match status" value="1"/>
</dbReference>
<feature type="domain" description="Phospholipid/glycerol acyltransferase" evidence="6">
    <location>
        <begin position="110"/>
        <end position="226"/>
    </location>
</feature>
<keyword evidence="5" id="KW-0812">Transmembrane</keyword>
<keyword evidence="4" id="KW-0444">Lipid biosynthesis</keyword>
<dbReference type="GO" id="GO:0006654">
    <property type="term" value="P:phosphatidic acid biosynthetic process"/>
    <property type="evidence" value="ECO:0007669"/>
    <property type="project" value="TreeGrafter"/>
</dbReference>
<comment type="catalytic activity">
    <reaction evidence="4">
        <text>a 1-acyl-sn-glycero-3-phosphate + an acyl-CoA = a 1,2-diacyl-sn-glycero-3-phosphate + CoA</text>
        <dbReference type="Rhea" id="RHEA:19709"/>
        <dbReference type="ChEBI" id="CHEBI:57287"/>
        <dbReference type="ChEBI" id="CHEBI:57970"/>
        <dbReference type="ChEBI" id="CHEBI:58342"/>
        <dbReference type="ChEBI" id="CHEBI:58608"/>
        <dbReference type="EC" id="2.3.1.51"/>
    </reaction>
</comment>
<evidence type="ECO:0000313" key="8">
    <source>
        <dbReference type="Proteomes" id="UP001150569"/>
    </source>
</evidence>
<evidence type="ECO:0000256" key="3">
    <source>
        <dbReference type="ARBA" id="ARBA00023315"/>
    </source>
</evidence>
<evidence type="ECO:0000256" key="4">
    <source>
        <dbReference type="RuleBase" id="RU361267"/>
    </source>
</evidence>
<evidence type="ECO:0000256" key="5">
    <source>
        <dbReference type="SAM" id="Phobius"/>
    </source>
</evidence>
<dbReference type="CDD" id="cd07989">
    <property type="entry name" value="LPLAT_AGPAT-like"/>
    <property type="match status" value="1"/>
</dbReference>
<keyword evidence="2 4" id="KW-0808">Transferase</keyword>
<dbReference type="EC" id="2.3.1.51" evidence="4"/>
<keyword evidence="4" id="KW-0443">Lipid metabolism</keyword>
<keyword evidence="4" id="KW-1208">Phospholipid metabolism</keyword>
<comment type="similarity">
    <text evidence="1 4">Belongs to the 1-acyl-sn-glycerol-3-phosphate acyltransferase family.</text>
</comment>
<keyword evidence="5" id="KW-1133">Transmembrane helix</keyword>
<comment type="caution">
    <text evidence="7">The sequence shown here is derived from an EMBL/GenBank/DDBJ whole genome shotgun (WGS) entry which is preliminary data.</text>
</comment>
<organism evidence="7 8">
    <name type="scientific">Tieghemiomyces parasiticus</name>
    <dbReference type="NCBI Taxonomy" id="78921"/>
    <lineage>
        <taxon>Eukaryota</taxon>
        <taxon>Fungi</taxon>
        <taxon>Fungi incertae sedis</taxon>
        <taxon>Zoopagomycota</taxon>
        <taxon>Kickxellomycotina</taxon>
        <taxon>Dimargaritomycetes</taxon>
        <taxon>Dimargaritales</taxon>
        <taxon>Dimargaritaceae</taxon>
        <taxon>Tieghemiomyces</taxon>
    </lineage>
</organism>
<dbReference type="PANTHER" id="PTHR10434">
    <property type="entry name" value="1-ACYL-SN-GLYCEROL-3-PHOSPHATE ACYLTRANSFERASE"/>
    <property type="match status" value="1"/>
</dbReference>
<dbReference type="GO" id="GO:0016020">
    <property type="term" value="C:membrane"/>
    <property type="evidence" value="ECO:0007669"/>
    <property type="project" value="InterPro"/>
</dbReference>
<keyword evidence="5" id="KW-0472">Membrane</keyword>
<dbReference type="Proteomes" id="UP001150569">
    <property type="component" value="Unassembled WGS sequence"/>
</dbReference>
<dbReference type="EMBL" id="JANBPT010000175">
    <property type="protein sequence ID" value="KAJ1926331.1"/>
    <property type="molecule type" value="Genomic_DNA"/>
</dbReference>
<feature type="transmembrane region" description="Helical" evidence="5">
    <location>
        <begin position="18"/>
        <end position="35"/>
    </location>
</feature>
<dbReference type="SUPFAM" id="SSF69593">
    <property type="entry name" value="Glycerol-3-phosphate (1)-acyltransferase"/>
    <property type="match status" value="1"/>
</dbReference>
<reference evidence="7" key="1">
    <citation type="submission" date="2022-07" db="EMBL/GenBank/DDBJ databases">
        <title>Phylogenomic reconstructions and comparative analyses of Kickxellomycotina fungi.</title>
        <authorList>
            <person name="Reynolds N.K."/>
            <person name="Stajich J.E."/>
            <person name="Barry K."/>
            <person name="Grigoriev I.V."/>
            <person name="Crous P."/>
            <person name="Smith M.E."/>
        </authorList>
    </citation>
    <scope>NUCLEOTIDE SEQUENCE</scope>
    <source>
        <strain evidence="7">RSA 861</strain>
    </source>
</reference>